<reference evidence="1 2" key="1">
    <citation type="submission" date="2020-04" db="EMBL/GenBank/DDBJ databases">
        <title>Flammeovirga sp. SR4, a novel species isolated from seawater.</title>
        <authorList>
            <person name="Wang X."/>
        </authorList>
    </citation>
    <scope>NUCLEOTIDE SEQUENCE [LARGE SCALE GENOMIC DNA]</scope>
    <source>
        <strain evidence="1 2">ATCC 23126</strain>
    </source>
</reference>
<proteinExistence type="predicted"/>
<dbReference type="RefSeq" id="WP_169660893.1">
    <property type="nucleotide sequence ID" value="NZ_JABANE010000197.1"/>
</dbReference>
<gene>
    <name evidence="1" type="ORF">HHU12_32450</name>
</gene>
<evidence type="ECO:0000313" key="2">
    <source>
        <dbReference type="Proteomes" id="UP000576082"/>
    </source>
</evidence>
<sequence>MKNKIRILLYFSHLLLIFFHASWATFDSYMSFHYNKSIDIPIISFLKQNQHTDLYYIITGINTGYGFYGIHTSTEKYFRAYYLNSTNKVLKTDRYFNLSTYNGISRLEGFASSFANYVNDTGKLIKSDTTSFEDNNPQTIQLRKEYNFRKDYVEKVLKWYGKNEAKNIPRCDSYKIELLTIVPQDIWQKKEKIKTQLYVVQKGLFPVQ</sequence>
<evidence type="ECO:0000313" key="1">
    <source>
        <dbReference type="EMBL" id="NME72716.1"/>
    </source>
</evidence>
<dbReference type="EMBL" id="JABANE010000197">
    <property type="protein sequence ID" value="NME72716.1"/>
    <property type="molecule type" value="Genomic_DNA"/>
</dbReference>
<dbReference type="AlphaFoldDB" id="A0A7X9XDB4"/>
<accession>A0A7X9XDB4</accession>
<comment type="caution">
    <text evidence="1">The sequence shown here is derived from an EMBL/GenBank/DDBJ whole genome shotgun (WGS) entry which is preliminary data.</text>
</comment>
<dbReference type="Proteomes" id="UP000576082">
    <property type="component" value="Unassembled WGS sequence"/>
</dbReference>
<protein>
    <submittedName>
        <fullName evidence="1">Uncharacterized protein</fullName>
    </submittedName>
</protein>
<name>A0A7X9XDB4_9BACT</name>
<keyword evidence="2" id="KW-1185">Reference proteome</keyword>
<organism evidence="1 2">
    <name type="scientific">Flammeovirga aprica JL-4</name>
    <dbReference type="NCBI Taxonomy" id="694437"/>
    <lineage>
        <taxon>Bacteria</taxon>
        <taxon>Pseudomonadati</taxon>
        <taxon>Bacteroidota</taxon>
        <taxon>Cytophagia</taxon>
        <taxon>Cytophagales</taxon>
        <taxon>Flammeovirgaceae</taxon>
        <taxon>Flammeovirga</taxon>
    </lineage>
</organism>